<evidence type="ECO:0000256" key="3">
    <source>
        <dbReference type="ARBA" id="ARBA00022603"/>
    </source>
</evidence>
<dbReference type="PANTHER" id="PTHR31760:SF0">
    <property type="entry name" value="S-ADENOSYL-L-METHIONINE-DEPENDENT METHYLTRANSFERASES SUPERFAMILY PROTEIN"/>
    <property type="match status" value="1"/>
</dbReference>
<evidence type="ECO:0000313" key="7">
    <source>
        <dbReference type="EMBL" id="WAW11307.1"/>
    </source>
</evidence>
<name>A0A9E9P3T3_9BURK</name>
<dbReference type="NCBIfam" id="TIGR00138">
    <property type="entry name" value="rsmG_gidB"/>
    <property type="match status" value="1"/>
</dbReference>
<evidence type="ECO:0000256" key="5">
    <source>
        <dbReference type="ARBA" id="ARBA00022691"/>
    </source>
</evidence>
<feature type="binding site" evidence="6">
    <location>
        <position position="90"/>
    </location>
    <ligand>
        <name>S-adenosyl-L-methionine</name>
        <dbReference type="ChEBI" id="CHEBI:59789"/>
    </ligand>
</feature>
<dbReference type="InterPro" id="IPR029063">
    <property type="entry name" value="SAM-dependent_MTases_sf"/>
</dbReference>
<keyword evidence="5 6" id="KW-0949">S-adenosyl-L-methionine</keyword>
<dbReference type="EC" id="2.1.1.170" evidence="6"/>
<feature type="binding site" evidence="6">
    <location>
        <position position="156"/>
    </location>
    <ligand>
        <name>S-adenosyl-L-methionine</name>
        <dbReference type="ChEBI" id="CHEBI:59789"/>
    </ligand>
</feature>
<dbReference type="AlphaFoldDB" id="A0A9E9P3T3"/>
<organism evidence="7 8">
    <name type="scientific">Oxalobacter vibrioformis</name>
    <dbReference type="NCBI Taxonomy" id="933080"/>
    <lineage>
        <taxon>Bacteria</taxon>
        <taxon>Pseudomonadati</taxon>
        <taxon>Pseudomonadota</taxon>
        <taxon>Betaproteobacteria</taxon>
        <taxon>Burkholderiales</taxon>
        <taxon>Oxalobacteraceae</taxon>
        <taxon>Oxalobacter</taxon>
    </lineage>
</organism>
<dbReference type="Gene3D" id="3.40.50.150">
    <property type="entry name" value="Vaccinia Virus protein VP39"/>
    <property type="match status" value="1"/>
</dbReference>
<dbReference type="Pfam" id="PF02527">
    <property type="entry name" value="GidB"/>
    <property type="match status" value="1"/>
</dbReference>
<keyword evidence="3 6" id="KW-0489">Methyltransferase</keyword>
<keyword evidence="8" id="KW-1185">Reference proteome</keyword>
<dbReference type="CDD" id="cd02440">
    <property type="entry name" value="AdoMet_MTases"/>
    <property type="match status" value="1"/>
</dbReference>
<feature type="binding site" evidence="6">
    <location>
        <begin position="141"/>
        <end position="142"/>
    </location>
    <ligand>
        <name>S-adenosyl-L-methionine</name>
        <dbReference type="ChEBI" id="CHEBI:59789"/>
    </ligand>
</feature>
<dbReference type="EMBL" id="CP098242">
    <property type="protein sequence ID" value="WAW11307.1"/>
    <property type="molecule type" value="Genomic_DNA"/>
</dbReference>
<proteinExistence type="inferred from homology"/>
<dbReference type="InterPro" id="IPR003682">
    <property type="entry name" value="rRNA_ssu_MeTfrase_G"/>
</dbReference>
<reference evidence="7" key="1">
    <citation type="journal article" date="2022" name="Front. Microbiol.">
        <title>New perspectives on an old grouping: The genomic and phenotypic variability of Oxalobacter formigenes and the implications for calcium oxalate stone prevention.</title>
        <authorList>
            <person name="Chmiel J.A."/>
            <person name="Carr C."/>
            <person name="Stuivenberg G.A."/>
            <person name="Venema R."/>
            <person name="Chanyi R.M."/>
            <person name="Al K.F."/>
            <person name="Giguere D."/>
            <person name="Say H."/>
            <person name="Akouris P.P."/>
            <person name="Dominguez Romero S.A."/>
            <person name="Kwong A."/>
            <person name="Tai V."/>
            <person name="Koval S.F."/>
            <person name="Razvi H."/>
            <person name="Bjazevic J."/>
            <person name="Burton J.P."/>
        </authorList>
    </citation>
    <scope>NUCLEOTIDE SEQUENCE</scope>
    <source>
        <strain evidence="7">WoOx3</strain>
    </source>
</reference>
<dbReference type="GO" id="GO:0005829">
    <property type="term" value="C:cytosol"/>
    <property type="evidence" value="ECO:0007669"/>
    <property type="project" value="TreeGrafter"/>
</dbReference>
<gene>
    <name evidence="6 7" type="primary">rsmG</name>
    <name evidence="7" type="ORF">NB640_06500</name>
</gene>
<sequence>MAKALTAGTPFYRSDQLEEMLVEGSREIGIDLDESMITQLLAYLTLLSRWNTVYNLTAIRSPEAMITHHLLDSLAVVPALKEGRHILDVGAGAGLPGIVLAILYPETAISLIDAVQKKTAFLSQVKAELRLKNVTVHTGRVEKLRIPEKFDVIISRAFSDLSQFVELSGHLLADAGKFYAMKGTLPEKEMAALPAGLKVQAVVPLKVPFLDAERHLIVMEEEPA</sequence>
<keyword evidence="1 6" id="KW-0963">Cytoplasm</keyword>
<evidence type="ECO:0000256" key="6">
    <source>
        <dbReference type="HAMAP-Rule" id="MF_00074"/>
    </source>
</evidence>
<evidence type="ECO:0000313" key="8">
    <source>
        <dbReference type="Proteomes" id="UP001156215"/>
    </source>
</evidence>
<protein>
    <recommendedName>
        <fullName evidence="6">Ribosomal RNA small subunit methyltransferase G</fullName>
        <ecNumber evidence="6">2.1.1.170</ecNumber>
    </recommendedName>
    <alternativeName>
        <fullName evidence="6">16S rRNA 7-methylguanosine methyltransferase</fullName>
        <shortName evidence="6">16S rRNA m7G methyltransferase</shortName>
    </alternativeName>
</protein>
<dbReference type="HAMAP" id="MF_00074">
    <property type="entry name" value="16SrRNA_methyltr_G"/>
    <property type="match status" value="1"/>
</dbReference>
<dbReference type="PANTHER" id="PTHR31760">
    <property type="entry name" value="S-ADENOSYL-L-METHIONINE-DEPENDENT METHYLTRANSFERASES SUPERFAMILY PROTEIN"/>
    <property type="match status" value="1"/>
</dbReference>
<evidence type="ECO:0000256" key="1">
    <source>
        <dbReference type="ARBA" id="ARBA00022490"/>
    </source>
</evidence>
<comment type="subcellular location">
    <subcellularLocation>
        <location evidence="6">Cytoplasm</location>
    </subcellularLocation>
</comment>
<evidence type="ECO:0000256" key="2">
    <source>
        <dbReference type="ARBA" id="ARBA00022552"/>
    </source>
</evidence>
<accession>A0A9E9P3T3</accession>
<comment type="function">
    <text evidence="6">Specifically methylates the N7 position of guanine in position 527 of 16S rRNA.</text>
</comment>
<keyword evidence="2 6" id="KW-0698">rRNA processing</keyword>
<evidence type="ECO:0000256" key="4">
    <source>
        <dbReference type="ARBA" id="ARBA00022679"/>
    </source>
</evidence>
<comment type="caution">
    <text evidence="6">Lacks conserved residue(s) required for the propagation of feature annotation.</text>
</comment>
<dbReference type="SUPFAM" id="SSF53335">
    <property type="entry name" value="S-adenosyl-L-methionine-dependent methyltransferases"/>
    <property type="match status" value="1"/>
</dbReference>
<dbReference type="PIRSF" id="PIRSF003078">
    <property type="entry name" value="GidB"/>
    <property type="match status" value="1"/>
</dbReference>
<comment type="catalytic activity">
    <reaction evidence="6">
        <text>guanosine(527) in 16S rRNA + S-adenosyl-L-methionine = N(7)-methylguanosine(527) in 16S rRNA + S-adenosyl-L-homocysteine</text>
        <dbReference type="Rhea" id="RHEA:42732"/>
        <dbReference type="Rhea" id="RHEA-COMP:10209"/>
        <dbReference type="Rhea" id="RHEA-COMP:10210"/>
        <dbReference type="ChEBI" id="CHEBI:57856"/>
        <dbReference type="ChEBI" id="CHEBI:59789"/>
        <dbReference type="ChEBI" id="CHEBI:74269"/>
        <dbReference type="ChEBI" id="CHEBI:74480"/>
        <dbReference type="EC" id="2.1.1.170"/>
    </reaction>
</comment>
<feature type="binding site" evidence="6">
    <location>
        <position position="95"/>
    </location>
    <ligand>
        <name>S-adenosyl-L-methionine</name>
        <dbReference type="ChEBI" id="CHEBI:59789"/>
    </ligand>
</feature>
<dbReference type="GO" id="GO:0070043">
    <property type="term" value="F:rRNA (guanine-N7-)-methyltransferase activity"/>
    <property type="evidence" value="ECO:0007669"/>
    <property type="project" value="UniProtKB-UniRule"/>
</dbReference>
<keyword evidence="4 6" id="KW-0808">Transferase</keyword>
<dbReference type="Proteomes" id="UP001156215">
    <property type="component" value="Chromosome"/>
</dbReference>
<dbReference type="KEGG" id="ovb:NB640_06500"/>
<comment type="similarity">
    <text evidence="6">Belongs to the methyltransferase superfamily. RNA methyltransferase RsmG family.</text>
</comment>